<dbReference type="PANTHER" id="PTHR46637:SF1">
    <property type="entry name" value="BLL5188 PROTEIN"/>
    <property type="match status" value="1"/>
</dbReference>
<dbReference type="NCBIfam" id="NF033580">
    <property type="entry name" value="transpos_IS5_3"/>
    <property type="match status" value="1"/>
</dbReference>
<name>A0A401YCP6_9ACTN</name>
<dbReference type="Pfam" id="PF13340">
    <property type="entry name" value="DUF4096"/>
    <property type="match status" value="1"/>
</dbReference>
<dbReference type="PANTHER" id="PTHR46637">
    <property type="entry name" value="TIS1421-TRANSPOSASE PROTEIN A"/>
    <property type="match status" value="1"/>
</dbReference>
<evidence type="ECO:0000256" key="1">
    <source>
        <dbReference type="SAM" id="MobiDB-lite"/>
    </source>
</evidence>
<gene>
    <name evidence="3" type="ORF">EHYA_00006</name>
</gene>
<feature type="region of interest" description="Disordered" evidence="1">
    <location>
        <begin position="110"/>
        <end position="141"/>
    </location>
</feature>
<comment type="caution">
    <text evidence="3">The sequence shown here is derived from an EMBL/GenBank/DDBJ whole genome shotgun (WGS) entry which is preliminary data.</text>
</comment>
<reference evidence="3 4" key="1">
    <citation type="submission" date="2018-12" db="EMBL/GenBank/DDBJ databases">
        <title>Draft genome sequence of Embleya hyalina NBRC 13850T.</title>
        <authorList>
            <person name="Komaki H."/>
            <person name="Hosoyama A."/>
            <person name="Kimura A."/>
            <person name="Ichikawa N."/>
            <person name="Tamura T."/>
        </authorList>
    </citation>
    <scope>NUCLEOTIDE SEQUENCE [LARGE SCALE GENOMIC DNA]</scope>
    <source>
        <strain evidence="3 4">NBRC 13850</strain>
    </source>
</reference>
<sequence>MVSDELWSLIEPLLPEPAPKAVPGRPRVPDRQALCGILFVLHTGIQWEFLPQELGFGSGMTCWRRLAAWNEAGVWDRLHAILLARLHAAKQLDWSRAVIDSSHVRAARRGPKAVRARSIAHGRAASTTSWSKGGESRSRCP</sequence>
<proteinExistence type="predicted"/>
<feature type="domain" description="Insertion element IS402-like" evidence="2">
    <location>
        <begin position="2"/>
        <end position="79"/>
    </location>
</feature>
<dbReference type="InterPro" id="IPR025161">
    <property type="entry name" value="IS402-like_dom"/>
</dbReference>
<dbReference type="AlphaFoldDB" id="A0A401YCP6"/>
<feature type="compositionally biased region" description="Basic residues" evidence="1">
    <location>
        <begin position="110"/>
        <end position="120"/>
    </location>
</feature>
<accession>A0A401YCP6</accession>
<keyword evidence="4" id="KW-1185">Reference proteome</keyword>
<evidence type="ECO:0000313" key="3">
    <source>
        <dbReference type="EMBL" id="GCD92368.1"/>
    </source>
</evidence>
<dbReference type="EMBL" id="BIFH01000006">
    <property type="protein sequence ID" value="GCD92368.1"/>
    <property type="molecule type" value="Genomic_DNA"/>
</dbReference>
<dbReference type="Proteomes" id="UP000286931">
    <property type="component" value="Unassembled WGS sequence"/>
</dbReference>
<dbReference type="InterPro" id="IPR052909">
    <property type="entry name" value="Transposase_6_like"/>
</dbReference>
<organism evidence="3 4">
    <name type="scientific">Embleya hyalina</name>
    <dbReference type="NCBI Taxonomy" id="516124"/>
    <lineage>
        <taxon>Bacteria</taxon>
        <taxon>Bacillati</taxon>
        <taxon>Actinomycetota</taxon>
        <taxon>Actinomycetes</taxon>
        <taxon>Kitasatosporales</taxon>
        <taxon>Streptomycetaceae</taxon>
        <taxon>Embleya</taxon>
    </lineage>
</organism>
<evidence type="ECO:0000313" key="4">
    <source>
        <dbReference type="Proteomes" id="UP000286931"/>
    </source>
</evidence>
<protein>
    <submittedName>
        <fullName evidence="3">DDE transposase</fullName>
    </submittedName>
</protein>
<evidence type="ECO:0000259" key="2">
    <source>
        <dbReference type="Pfam" id="PF13340"/>
    </source>
</evidence>